<proteinExistence type="predicted"/>
<dbReference type="EMBL" id="AQFT01000115">
    <property type="protein sequence ID" value="EMZ22927.1"/>
    <property type="molecule type" value="Genomic_DNA"/>
</dbReference>
<protein>
    <recommendedName>
        <fullName evidence="3">Methyltransferase type 11 domain-containing protein</fullName>
    </recommendedName>
</protein>
<comment type="caution">
    <text evidence="1">The sequence shown here is derived from an EMBL/GenBank/DDBJ whole genome shotgun (WGS) entry which is preliminary data.</text>
</comment>
<dbReference type="PATRIC" id="fig|1235802.3.peg.4005"/>
<gene>
    <name evidence="1" type="ORF">C823_03796</name>
</gene>
<dbReference type="AlphaFoldDB" id="N2A0U8"/>
<dbReference type="PANTHER" id="PTHR43861">
    <property type="entry name" value="TRANS-ACONITATE 2-METHYLTRANSFERASE-RELATED"/>
    <property type="match status" value="1"/>
</dbReference>
<evidence type="ECO:0000313" key="1">
    <source>
        <dbReference type="EMBL" id="EMZ22927.1"/>
    </source>
</evidence>
<keyword evidence="2" id="KW-1185">Reference proteome</keyword>
<dbReference type="Pfam" id="PF13489">
    <property type="entry name" value="Methyltransf_23"/>
    <property type="match status" value="1"/>
</dbReference>
<dbReference type="PANTHER" id="PTHR43861:SF6">
    <property type="entry name" value="METHYLTRANSFERASE TYPE 11"/>
    <property type="match status" value="1"/>
</dbReference>
<dbReference type="Gene3D" id="3.40.50.150">
    <property type="entry name" value="Vaccinia Virus protein VP39"/>
    <property type="match status" value="1"/>
</dbReference>
<reference evidence="1 2" key="1">
    <citation type="journal article" date="2014" name="Genome Announc.">
        <title>Draft genome sequences of the altered schaedler flora, a defined bacterial community from gnotobiotic mice.</title>
        <authorList>
            <person name="Wannemuehler M.J."/>
            <person name="Overstreet A.M."/>
            <person name="Ward D.V."/>
            <person name="Phillips G.J."/>
        </authorList>
    </citation>
    <scope>NUCLEOTIDE SEQUENCE [LARGE SCALE GENOMIC DNA]</scope>
    <source>
        <strain evidence="1 2">ASF492</strain>
    </source>
</reference>
<dbReference type="eggNOG" id="COG2227">
    <property type="taxonomic scope" value="Bacteria"/>
</dbReference>
<dbReference type="OrthoDB" id="5522265at2"/>
<organism evidence="1 2">
    <name type="scientific">Eubacterium plexicaudatum ASF492</name>
    <dbReference type="NCBI Taxonomy" id="1235802"/>
    <lineage>
        <taxon>Bacteria</taxon>
        <taxon>Bacillati</taxon>
        <taxon>Bacillota</taxon>
        <taxon>Clostridia</taxon>
        <taxon>Eubacteriales</taxon>
        <taxon>Eubacteriaceae</taxon>
        <taxon>Eubacterium</taxon>
    </lineage>
</organism>
<evidence type="ECO:0000313" key="2">
    <source>
        <dbReference type="Proteomes" id="UP000012589"/>
    </source>
</evidence>
<dbReference type="InterPro" id="IPR029063">
    <property type="entry name" value="SAM-dependent_MTases_sf"/>
</dbReference>
<dbReference type="CDD" id="cd02440">
    <property type="entry name" value="AdoMet_MTases"/>
    <property type="match status" value="1"/>
</dbReference>
<dbReference type="HOGENOM" id="CLU_082726_0_1_9"/>
<name>N2A0U8_9FIRM</name>
<accession>N2A0U8</accession>
<dbReference type="Proteomes" id="UP000012589">
    <property type="component" value="Unassembled WGS sequence"/>
</dbReference>
<dbReference type="SUPFAM" id="SSF53335">
    <property type="entry name" value="S-adenosyl-L-methionine-dependent methyltransferases"/>
    <property type="match status" value="1"/>
</dbReference>
<dbReference type="STRING" id="1235802.C823_03796"/>
<sequence>MDLSETNQMAYRHPWELSRTDVLLKELEKLNIRGEVLDIGCGDGYFDKEIIKKFPLITNIWGVDVYAKRCVHQGREHYINSYKELEKNKKKFDFILMMDVLEHIEDDVDFLKKIKSYQKETTVMLITVPAFQALFSLHDVQLKHFRRYDYKSLYNVLEQAEYKITDWSYFYFSLILLRCLTMNKTQNLGMWKRKETDFMTVMIKKCLNIDFAVLRFLSKHKVHIGGLSLLAICEYKKYCCGVSKDVL</sequence>
<evidence type="ECO:0008006" key="3">
    <source>
        <dbReference type="Google" id="ProtNLM"/>
    </source>
</evidence>